<feature type="compositionally biased region" description="Low complexity" evidence="1">
    <location>
        <begin position="108"/>
        <end position="125"/>
    </location>
</feature>
<dbReference type="SUPFAM" id="SSF81995">
    <property type="entry name" value="beta-sandwich domain of Sec23/24"/>
    <property type="match status" value="1"/>
</dbReference>
<feature type="domain" description="C2" evidence="2">
    <location>
        <begin position="1"/>
        <end position="110"/>
    </location>
</feature>
<organism evidence="3 4">
    <name type="scientific">Monoraphidium neglectum</name>
    <dbReference type="NCBI Taxonomy" id="145388"/>
    <lineage>
        <taxon>Eukaryota</taxon>
        <taxon>Viridiplantae</taxon>
        <taxon>Chlorophyta</taxon>
        <taxon>core chlorophytes</taxon>
        <taxon>Chlorophyceae</taxon>
        <taxon>CS clade</taxon>
        <taxon>Sphaeropleales</taxon>
        <taxon>Selenastraceae</taxon>
        <taxon>Monoraphidium</taxon>
    </lineage>
</organism>
<feature type="compositionally biased region" description="Low complexity" evidence="1">
    <location>
        <begin position="150"/>
        <end position="163"/>
    </location>
</feature>
<gene>
    <name evidence="3" type="ORF">MNEG_11613</name>
</gene>
<dbReference type="AlphaFoldDB" id="A0A0D2MNR8"/>
<dbReference type="Proteomes" id="UP000054498">
    <property type="component" value="Unassembled WGS sequence"/>
</dbReference>
<dbReference type="SMART" id="SM00239">
    <property type="entry name" value="C2"/>
    <property type="match status" value="1"/>
</dbReference>
<dbReference type="Pfam" id="PF00168">
    <property type="entry name" value="C2"/>
    <property type="match status" value="1"/>
</dbReference>
<dbReference type="EMBL" id="KK103047">
    <property type="protein sequence ID" value="KIY96350.1"/>
    <property type="molecule type" value="Genomic_DNA"/>
</dbReference>
<name>A0A0D2MNR8_9CHLO</name>
<dbReference type="SUPFAM" id="SSF49562">
    <property type="entry name" value="C2 domain (Calcium/lipid-binding domain, CaLB)"/>
    <property type="match status" value="1"/>
</dbReference>
<dbReference type="GeneID" id="25728893"/>
<reference evidence="3 4" key="1">
    <citation type="journal article" date="2013" name="BMC Genomics">
        <title>Reconstruction of the lipid metabolism for the microalga Monoraphidium neglectum from its genome sequence reveals characteristics suitable for biofuel production.</title>
        <authorList>
            <person name="Bogen C."/>
            <person name="Al-Dilaimi A."/>
            <person name="Albersmeier A."/>
            <person name="Wichmann J."/>
            <person name="Grundmann M."/>
            <person name="Rupp O."/>
            <person name="Lauersen K.J."/>
            <person name="Blifernez-Klassen O."/>
            <person name="Kalinowski J."/>
            <person name="Goesmann A."/>
            <person name="Mussgnug J.H."/>
            <person name="Kruse O."/>
        </authorList>
    </citation>
    <scope>NUCLEOTIDE SEQUENCE [LARGE SCALE GENOMIC DNA]</scope>
    <source>
        <strain evidence="3 4">SAG 48.87</strain>
    </source>
</reference>
<keyword evidence="4" id="KW-1185">Reference proteome</keyword>
<evidence type="ECO:0000313" key="4">
    <source>
        <dbReference type="Proteomes" id="UP000054498"/>
    </source>
</evidence>
<proteinExistence type="predicted"/>
<dbReference type="RefSeq" id="XP_013895370.1">
    <property type="nucleotide sequence ID" value="XM_014039916.1"/>
</dbReference>
<sequence length="535" mass="57201">MELERPSSSAWAQMIKRARNLRTTAGSSGPFYAYVVARFGEVHHRTHVEDASSNPEWNEVVMFDARSMEQEGSVVTFEVWNQGYLTDDLLSKAYLDLELLCESDPSSQQQQQQQQQQQPVAAGGQPTPPPSPPPSGHATPGISPPPSPPVSRRVTGDAAAAAAPQRRREVLTLLPASSKPVKPRPAAGGGGGAARRPALSRGTSVRSTHGLRASGRVVTLGELEVEVHWVEEPAYGNEGALPRLLSFVKTPQEKRHLPCTTHVGPATMYEEPCIAFVKLSINTINLGLAGAYATPHEVMRHVQKLLLGGQRAKDQMQKLLDKSSSIAIANAVNQAAATLRTEPGFGGAAMAGGGGAGAGGLRGLDAVGTWDWRTGSETTEGGLSECASLPYSAMDSGGEDVEMVLDSQGLQHAVDRRQSLFLTCRIKMGATGETKTCRVTLDGNAKVRESVVFAVLRPLNDCTVDFEVGMHHGRHGFSRLVLTFSYSLLQLLTRSPPHPITFEEWRLLNKDSLPGLHVSGGGARDAAAGRVRAVV</sequence>
<protein>
    <recommendedName>
        <fullName evidence="2">C2 domain-containing protein</fullName>
    </recommendedName>
</protein>
<dbReference type="InterPro" id="IPR000008">
    <property type="entry name" value="C2_dom"/>
</dbReference>
<dbReference type="OrthoDB" id="10621396at2759"/>
<dbReference type="CDD" id="cd00030">
    <property type="entry name" value="C2"/>
    <property type="match status" value="1"/>
</dbReference>
<evidence type="ECO:0000313" key="3">
    <source>
        <dbReference type="EMBL" id="KIY96350.1"/>
    </source>
</evidence>
<accession>A0A0D2MNR8</accession>
<dbReference type="InterPro" id="IPR035892">
    <property type="entry name" value="C2_domain_sf"/>
</dbReference>
<feature type="region of interest" description="Disordered" evidence="1">
    <location>
        <begin position="103"/>
        <end position="210"/>
    </location>
</feature>
<feature type="compositionally biased region" description="Pro residues" evidence="1">
    <location>
        <begin position="126"/>
        <end position="135"/>
    </location>
</feature>
<dbReference type="KEGG" id="mng:MNEG_11613"/>
<dbReference type="Gene3D" id="2.60.40.150">
    <property type="entry name" value="C2 domain"/>
    <property type="match status" value="1"/>
</dbReference>
<evidence type="ECO:0000259" key="2">
    <source>
        <dbReference type="PROSITE" id="PS50004"/>
    </source>
</evidence>
<evidence type="ECO:0000256" key="1">
    <source>
        <dbReference type="SAM" id="MobiDB-lite"/>
    </source>
</evidence>
<dbReference type="PROSITE" id="PS50004">
    <property type="entry name" value="C2"/>
    <property type="match status" value="1"/>
</dbReference>